<dbReference type="PANTHER" id="PTHR21011">
    <property type="entry name" value="MITOCHONDRIAL 28S RIBOSOMAL PROTEIN S6"/>
    <property type="match status" value="1"/>
</dbReference>
<dbReference type="InterPro" id="IPR014717">
    <property type="entry name" value="Transl_elong_EF1B/ribsomal_bS6"/>
</dbReference>
<dbReference type="Pfam" id="PF01250">
    <property type="entry name" value="Ribosomal_S6"/>
    <property type="match status" value="1"/>
</dbReference>
<evidence type="ECO:0000256" key="1">
    <source>
        <dbReference type="ARBA" id="ARBA00009512"/>
    </source>
</evidence>
<dbReference type="GO" id="GO:0006412">
    <property type="term" value="P:translation"/>
    <property type="evidence" value="ECO:0007669"/>
    <property type="project" value="InterPro"/>
</dbReference>
<name>A0A1D2A4C4_AUXPR</name>
<organism evidence="2">
    <name type="scientific">Auxenochlorella protothecoides</name>
    <name type="common">Green microalga</name>
    <name type="synonym">Chlorella protothecoides</name>
    <dbReference type="NCBI Taxonomy" id="3075"/>
    <lineage>
        <taxon>Eukaryota</taxon>
        <taxon>Viridiplantae</taxon>
        <taxon>Chlorophyta</taxon>
        <taxon>core chlorophytes</taxon>
        <taxon>Trebouxiophyceae</taxon>
        <taxon>Chlorellales</taxon>
        <taxon>Chlorellaceae</taxon>
        <taxon>Auxenochlorella</taxon>
    </lineage>
</organism>
<evidence type="ECO:0000313" key="2">
    <source>
        <dbReference type="EMBL" id="JAT74030.1"/>
    </source>
</evidence>
<dbReference type="GO" id="GO:0070181">
    <property type="term" value="F:small ribosomal subunit rRNA binding"/>
    <property type="evidence" value="ECO:0007669"/>
    <property type="project" value="TreeGrafter"/>
</dbReference>
<dbReference type="PANTHER" id="PTHR21011:SF16">
    <property type="entry name" value="SMALL RIBOSOMAL SUBUNIT PROTEIN BS6C ALPHA"/>
    <property type="match status" value="1"/>
</dbReference>
<reference evidence="2" key="1">
    <citation type="submission" date="2015-08" db="EMBL/GenBank/DDBJ databases">
        <authorList>
            <person name="Babu N.S."/>
            <person name="Beckwith C.J."/>
            <person name="Beseler K.G."/>
            <person name="Brison A."/>
            <person name="Carone J.V."/>
            <person name="Caskin T.P."/>
            <person name="Diamond M."/>
            <person name="Durham M.E."/>
            <person name="Foxe J.M."/>
            <person name="Go M."/>
            <person name="Henderson B.A."/>
            <person name="Jones I.B."/>
            <person name="McGettigan J.A."/>
            <person name="Micheletti S.J."/>
            <person name="Nasrallah M.E."/>
            <person name="Ortiz D."/>
            <person name="Piller C.R."/>
            <person name="Privatt S.R."/>
            <person name="Schneider S.L."/>
            <person name="Sharp S."/>
            <person name="Smith T.C."/>
            <person name="Stanton J.D."/>
            <person name="Ullery H.E."/>
            <person name="Wilson R.J."/>
            <person name="Serrano M.G."/>
            <person name="Buck G."/>
            <person name="Lee V."/>
            <person name="Wang Y."/>
            <person name="Carvalho R."/>
            <person name="Voegtly L."/>
            <person name="Shi R."/>
            <person name="Duckworth R."/>
            <person name="Johnson A."/>
            <person name="Loviza R."/>
            <person name="Walstead R."/>
            <person name="Shah Z."/>
            <person name="Kiflezghi M."/>
            <person name="Wade K."/>
            <person name="Ball S.L."/>
            <person name="Bradley K.W."/>
            <person name="Asai D.J."/>
            <person name="Bowman C.A."/>
            <person name="Russell D.A."/>
            <person name="Pope W.H."/>
            <person name="Jacobs-Sera D."/>
            <person name="Hendrix R.W."/>
            <person name="Hatfull G.F."/>
        </authorList>
    </citation>
    <scope>NUCLEOTIDE SEQUENCE</scope>
</reference>
<dbReference type="InterPro" id="IPR020814">
    <property type="entry name" value="Ribosomal_S6_plastid/chlpt"/>
</dbReference>
<dbReference type="Gene3D" id="3.30.70.60">
    <property type="match status" value="1"/>
</dbReference>
<dbReference type="HAMAP" id="MF_00360">
    <property type="entry name" value="Ribosomal_bS6"/>
    <property type="match status" value="1"/>
</dbReference>
<comment type="similarity">
    <text evidence="1">Belongs to the bacterial ribosomal protein bS6 family.</text>
</comment>
<gene>
    <name evidence="2" type="ORF">g.5564</name>
</gene>
<dbReference type="SUPFAM" id="SSF54995">
    <property type="entry name" value="Ribosomal protein S6"/>
    <property type="match status" value="1"/>
</dbReference>
<dbReference type="InterPro" id="IPR035980">
    <property type="entry name" value="Ribosomal_bS6_sf"/>
</dbReference>
<dbReference type="GO" id="GO:0005840">
    <property type="term" value="C:ribosome"/>
    <property type="evidence" value="ECO:0007669"/>
    <property type="project" value="InterPro"/>
</dbReference>
<accession>A0A1D2A4C4</accession>
<dbReference type="AlphaFoldDB" id="A0A1D2A4C4"/>
<proteinExistence type="inferred from homology"/>
<dbReference type="NCBIfam" id="TIGR00166">
    <property type="entry name" value="S6"/>
    <property type="match status" value="1"/>
</dbReference>
<evidence type="ECO:0008006" key="3">
    <source>
        <dbReference type="Google" id="ProtNLM"/>
    </source>
</evidence>
<protein>
    <recommendedName>
        <fullName evidence="3">30S ribosomal protein S6</fullName>
    </recommendedName>
</protein>
<dbReference type="EMBL" id="GDKF01004592">
    <property type="protein sequence ID" value="JAT74030.1"/>
    <property type="molecule type" value="Transcribed_RNA"/>
</dbReference>
<dbReference type="GO" id="GO:0003735">
    <property type="term" value="F:structural constituent of ribosome"/>
    <property type="evidence" value="ECO:0007669"/>
    <property type="project" value="InterPro"/>
</dbReference>
<dbReference type="InterPro" id="IPR000529">
    <property type="entry name" value="Ribosomal_bS6"/>
</dbReference>
<sequence length="196" mass="21821">MPLQSTPRDLSGIFSPRASAYPSRPLVMVILTTATQPRLTSTGSARSLLPLTPRCIASIPSQHAFRSSQRPPHRSSLAVRTVQESLVEIETTDDVPPGFTNYETLIILRPTLSEQERDQELAKFEAFLKGKAARRVNVTLRGRQRLAYPIRKFTEGIYALYTYTASPPTSQAVQRLLSTPVAGGEFNILRHMTVRT</sequence>